<dbReference type="InterPro" id="IPR036259">
    <property type="entry name" value="MFS_trans_sf"/>
</dbReference>
<proteinExistence type="inferred from homology"/>
<dbReference type="EMBL" id="FQXG01000006">
    <property type="protein sequence ID" value="SHI05288.1"/>
    <property type="molecule type" value="Genomic_DNA"/>
</dbReference>
<feature type="transmembrane region" description="Helical" evidence="8">
    <location>
        <begin position="48"/>
        <end position="69"/>
    </location>
</feature>
<dbReference type="PANTHER" id="PTHR23504:SF15">
    <property type="entry name" value="MAJOR FACILITATOR SUPERFAMILY (MFS) PROFILE DOMAIN-CONTAINING PROTEIN"/>
    <property type="match status" value="1"/>
</dbReference>
<evidence type="ECO:0000256" key="2">
    <source>
        <dbReference type="ARBA" id="ARBA00004141"/>
    </source>
</evidence>
<keyword evidence="5 8" id="KW-0812">Transmembrane</keyword>
<feature type="transmembrane region" description="Helical" evidence="8">
    <location>
        <begin position="170"/>
        <end position="190"/>
    </location>
</feature>
<dbReference type="GO" id="GO:0016020">
    <property type="term" value="C:membrane"/>
    <property type="evidence" value="ECO:0007669"/>
    <property type="project" value="UniProtKB-SubCell"/>
</dbReference>
<dbReference type="SUPFAM" id="SSF103473">
    <property type="entry name" value="MFS general substrate transporter"/>
    <property type="match status" value="1"/>
</dbReference>
<dbReference type="PANTHER" id="PTHR23504">
    <property type="entry name" value="MAJOR FACILITATOR SUPERFAMILY DOMAIN-CONTAINING PROTEIN 10"/>
    <property type="match status" value="1"/>
</dbReference>
<reference evidence="10 11" key="1">
    <citation type="submission" date="2016-11" db="EMBL/GenBank/DDBJ databases">
        <authorList>
            <person name="Jaros S."/>
            <person name="Januszkiewicz K."/>
            <person name="Wedrychowicz H."/>
        </authorList>
    </citation>
    <scope>NUCLEOTIDE SEQUENCE [LARGE SCALE GENOMIC DNA]</scope>
    <source>
        <strain evidence="10 11">DSM 16917</strain>
    </source>
</reference>
<feature type="transmembrane region" description="Helical" evidence="8">
    <location>
        <begin position="337"/>
        <end position="360"/>
    </location>
</feature>
<dbReference type="Proteomes" id="UP000184268">
    <property type="component" value="Unassembled WGS sequence"/>
</dbReference>
<dbReference type="RefSeq" id="WP_067662621.1">
    <property type="nucleotide sequence ID" value="NZ_FQXG01000006.1"/>
</dbReference>
<keyword evidence="11" id="KW-1185">Reference proteome</keyword>
<dbReference type="Pfam" id="PF07690">
    <property type="entry name" value="MFS_1"/>
    <property type="match status" value="1"/>
</dbReference>
<keyword evidence="6 8" id="KW-1133">Transmembrane helix</keyword>
<evidence type="ECO:0000256" key="1">
    <source>
        <dbReference type="ARBA" id="ARBA00003279"/>
    </source>
</evidence>
<feature type="transmembrane region" description="Helical" evidence="8">
    <location>
        <begin position="217"/>
        <end position="237"/>
    </location>
</feature>
<evidence type="ECO:0000256" key="5">
    <source>
        <dbReference type="ARBA" id="ARBA00022692"/>
    </source>
</evidence>
<dbReference type="OrthoDB" id="5858672at2"/>
<accession>A0A1M5Y0F4</accession>
<dbReference type="InterPro" id="IPR020846">
    <property type="entry name" value="MFS_dom"/>
</dbReference>
<dbReference type="InterPro" id="IPR005829">
    <property type="entry name" value="Sugar_transporter_CS"/>
</dbReference>
<evidence type="ECO:0000259" key="9">
    <source>
        <dbReference type="PROSITE" id="PS50850"/>
    </source>
</evidence>
<feature type="transmembrane region" description="Helical" evidence="8">
    <location>
        <begin position="249"/>
        <end position="268"/>
    </location>
</feature>
<evidence type="ECO:0000256" key="3">
    <source>
        <dbReference type="ARBA" id="ARBA00007520"/>
    </source>
</evidence>
<organism evidence="10 11">
    <name type="scientific">Ferrimonas marina</name>
    <dbReference type="NCBI Taxonomy" id="299255"/>
    <lineage>
        <taxon>Bacteria</taxon>
        <taxon>Pseudomonadati</taxon>
        <taxon>Pseudomonadota</taxon>
        <taxon>Gammaproteobacteria</taxon>
        <taxon>Alteromonadales</taxon>
        <taxon>Ferrimonadaceae</taxon>
        <taxon>Ferrimonas</taxon>
    </lineage>
</organism>
<protein>
    <submittedName>
        <fullName evidence="10">Predicted arabinose efflux permease, MFS family</fullName>
    </submittedName>
</protein>
<evidence type="ECO:0000313" key="10">
    <source>
        <dbReference type="EMBL" id="SHI05288.1"/>
    </source>
</evidence>
<evidence type="ECO:0000256" key="7">
    <source>
        <dbReference type="ARBA" id="ARBA00023136"/>
    </source>
</evidence>
<comment type="function">
    <text evidence="1">Resistance to tetracycline by an active tetracycline efflux. This is an energy-dependent process that decreases the accumulation of the antibiotic in whole cells. This protein functions as a metal-tetracycline/H(+) antiporter.</text>
</comment>
<feature type="transmembrane region" description="Helical" evidence="8">
    <location>
        <begin position="301"/>
        <end position="325"/>
    </location>
</feature>
<dbReference type="PRINTS" id="PR01035">
    <property type="entry name" value="TCRTETA"/>
</dbReference>
<evidence type="ECO:0000313" key="11">
    <source>
        <dbReference type="Proteomes" id="UP000184268"/>
    </source>
</evidence>
<dbReference type="STRING" id="299255.SAMN02745129_3845"/>
<name>A0A1M5Y0F4_9GAMM</name>
<evidence type="ECO:0000256" key="8">
    <source>
        <dbReference type="SAM" id="Phobius"/>
    </source>
</evidence>
<keyword evidence="4" id="KW-0813">Transport</keyword>
<comment type="subcellular location">
    <subcellularLocation>
        <location evidence="2">Membrane</location>
        <topology evidence="2">Multi-pass membrane protein</topology>
    </subcellularLocation>
</comment>
<dbReference type="InterPro" id="IPR011701">
    <property type="entry name" value="MFS"/>
</dbReference>
<evidence type="ECO:0000256" key="4">
    <source>
        <dbReference type="ARBA" id="ARBA00022448"/>
    </source>
</evidence>
<feature type="transmembrane region" description="Helical" evidence="8">
    <location>
        <begin position="275"/>
        <end position="295"/>
    </location>
</feature>
<feature type="transmembrane region" description="Helical" evidence="8">
    <location>
        <begin position="141"/>
        <end position="164"/>
    </location>
</feature>
<gene>
    <name evidence="10" type="ORF">SAMN02745129_3845</name>
</gene>
<dbReference type="GO" id="GO:0022857">
    <property type="term" value="F:transmembrane transporter activity"/>
    <property type="evidence" value="ECO:0007669"/>
    <property type="project" value="InterPro"/>
</dbReference>
<dbReference type="PROSITE" id="PS50850">
    <property type="entry name" value="MFS"/>
    <property type="match status" value="1"/>
</dbReference>
<sequence>MSPYRSLTAILCVTLISVSGIALPYPILAPLFIELGHPVSEFAGLPPKLLLGLVLAIYPLGILLGSNRIGAWSDRVGRRKVLQWTMAGSALGYVLSAWAIQQGSFLGFALSRLLTGVCEGNLSVARAIAADLHPHIDRTRAFSYLNATGYAGYLVGPLLGGLMLPLGASMAFWLAALACLAALVLITLLLPQDRPTGQFRGQTSLGLLKEAHLRPFFVLYLLLMLGLNGFYEFYPVWLVEFRGFDSLNIAYTTVLLTSSMILMAILGVMSVKRWLGVAGTALVGMAGFALALLLLPLSGDLYLLPFVLMGFGIALFNATLATYLAQHGGEQYGQGRLMGLMTTTFCLGNVLMALIGGVLILFDTRWVLALSSLLVLLAAGQFGYHHFHRDTWGAQRSLAS</sequence>
<dbReference type="AlphaFoldDB" id="A0A1M5Y0F4"/>
<feature type="domain" description="Major facilitator superfamily (MFS) profile" evidence="9">
    <location>
        <begin position="6"/>
        <end position="400"/>
    </location>
</feature>
<feature type="transmembrane region" description="Helical" evidence="8">
    <location>
        <begin position="366"/>
        <end position="387"/>
    </location>
</feature>
<keyword evidence="7 8" id="KW-0472">Membrane</keyword>
<evidence type="ECO:0000256" key="6">
    <source>
        <dbReference type="ARBA" id="ARBA00022989"/>
    </source>
</evidence>
<dbReference type="Gene3D" id="1.20.1250.20">
    <property type="entry name" value="MFS general substrate transporter like domains"/>
    <property type="match status" value="1"/>
</dbReference>
<comment type="similarity">
    <text evidence="3">Belongs to the major facilitator superfamily. TCR/Tet family.</text>
</comment>
<dbReference type="PROSITE" id="PS00216">
    <property type="entry name" value="SUGAR_TRANSPORT_1"/>
    <property type="match status" value="1"/>
</dbReference>
<dbReference type="InterPro" id="IPR001958">
    <property type="entry name" value="Tet-R_TetA/multi-R_MdtG-like"/>
</dbReference>